<dbReference type="GO" id="GO:0051301">
    <property type="term" value="P:cell division"/>
    <property type="evidence" value="ECO:0007669"/>
    <property type="project" value="UniProtKB-UniRule"/>
</dbReference>
<name>A0A437QCT5_9GAMM</name>
<sequence length="180" mass="18644">MRVTNTVKAVSLACAVAWLAGCSSPSTTPDVTDATGSGAGAGAGGANSTGANTGGGISGSGIGGSVDVANLQTVFYFDFDQFSVRSDSLADLEAHAQYLATNPAAVVRLEGHADERGTREYNMALGERRAKAVERFLAINGVDMSRVETISYGEEKPAMLGSDEGSLGQNRRVELKYTSR</sequence>
<keyword evidence="5 8" id="KW-0998">Cell outer membrane</keyword>
<evidence type="ECO:0000256" key="4">
    <source>
        <dbReference type="ARBA" id="ARBA00023139"/>
    </source>
</evidence>
<keyword evidence="1 8" id="KW-0132">Cell division</keyword>
<dbReference type="InterPro" id="IPR006665">
    <property type="entry name" value="OmpA-like"/>
</dbReference>
<dbReference type="InterPro" id="IPR006690">
    <property type="entry name" value="OMPA-like_CS"/>
</dbReference>
<dbReference type="PANTHER" id="PTHR30329">
    <property type="entry name" value="STATOR ELEMENT OF FLAGELLAR MOTOR COMPLEX"/>
    <property type="match status" value="1"/>
</dbReference>
<keyword evidence="4 8" id="KW-0564">Palmitate</keyword>
<accession>A0A437QCT5</accession>
<keyword evidence="6 8" id="KW-0449">Lipoprotein</keyword>
<evidence type="ECO:0000256" key="5">
    <source>
        <dbReference type="ARBA" id="ARBA00023237"/>
    </source>
</evidence>
<dbReference type="RefSeq" id="WP_127692529.1">
    <property type="nucleotide sequence ID" value="NZ_SACQ01000001.1"/>
</dbReference>
<feature type="signal peptide" evidence="10">
    <location>
        <begin position="1"/>
        <end position="20"/>
    </location>
</feature>
<keyword evidence="7 8" id="KW-0131">Cell cycle</keyword>
<dbReference type="Pfam" id="PF00691">
    <property type="entry name" value="OmpA"/>
    <property type="match status" value="1"/>
</dbReference>
<reference evidence="12 13" key="1">
    <citation type="submission" date="2019-01" db="EMBL/GenBank/DDBJ databases">
        <authorList>
            <person name="Chen W.-M."/>
        </authorList>
    </citation>
    <scope>NUCLEOTIDE SEQUENCE [LARGE SCALE GENOMIC DNA]</scope>
    <source>
        <strain evidence="12 13">HPM-16</strain>
    </source>
</reference>
<feature type="domain" description="OmpA-like" evidence="11">
    <location>
        <begin position="64"/>
        <end position="180"/>
    </location>
</feature>
<evidence type="ECO:0000256" key="8">
    <source>
        <dbReference type="HAMAP-Rule" id="MF_02204"/>
    </source>
</evidence>
<keyword evidence="13" id="KW-1185">Reference proteome</keyword>
<evidence type="ECO:0000256" key="6">
    <source>
        <dbReference type="ARBA" id="ARBA00023288"/>
    </source>
</evidence>
<comment type="subunit">
    <text evidence="8">The Tol-Pal system is composed of five core proteins: the inner membrane proteins TolA, TolQ and TolR, the periplasmic protein TolB and the outer membrane protein Pal. They form a network linking the inner and outer membranes and the peptidoglycan layer.</text>
</comment>
<evidence type="ECO:0000313" key="13">
    <source>
        <dbReference type="Proteomes" id="UP000282818"/>
    </source>
</evidence>
<dbReference type="SUPFAM" id="SSF103088">
    <property type="entry name" value="OmpA-like"/>
    <property type="match status" value="1"/>
</dbReference>
<dbReference type="InterPro" id="IPR050330">
    <property type="entry name" value="Bact_OuterMem_StrucFunc"/>
</dbReference>
<comment type="similarity">
    <text evidence="8">Belongs to the Pal lipoprotein family.</text>
</comment>
<dbReference type="PANTHER" id="PTHR30329:SF21">
    <property type="entry name" value="LIPOPROTEIN YIAD-RELATED"/>
    <property type="match status" value="1"/>
</dbReference>
<feature type="chain" id="PRO_5019200567" description="Peptidoglycan-associated lipoprotein" evidence="10">
    <location>
        <begin position="21"/>
        <end position="180"/>
    </location>
</feature>
<dbReference type="InterPro" id="IPR006664">
    <property type="entry name" value="OMP_bac"/>
</dbReference>
<dbReference type="Gene3D" id="3.30.1330.60">
    <property type="entry name" value="OmpA-like domain"/>
    <property type="match status" value="1"/>
</dbReference>
<evidence type="ECO:0000313" key="12">
    <source>
        <dbReference type="EMBL" id="RVU32360.1"/>
    </source>
</evidence>
<dbReference type="InterPro" id="IPR039001">
    <property type="entry name" value="Pal"/>
</dbReference>
<evidence type="ECO:0000256" key="7">
    <source>
        <dbReference type="ARBA" id="ARBA00023306"/>
    </source>
</evidence>
<comment type="caution">
    <text evidence="12">The sequence shown here is derived from an EMBL/GenBank/DDBJ whole genome shotgun (WGS) entry which is preliminary data.</text>
</comment>
<dbReference type="PROSITE" id="PS51257">
    <property type="entry name" value="PROKAR_LIPOPROTEIN"/>
    <property type="match status" value="1"/>
</dbReference>
<evidence type="ECO:0000256" key="9">
    <source>
        <dbReference type="SAM" id="MobiDB-lite"/>
    </source>
</evidence>
<keyword evidence="2 8" id="KW-0732">Signal</keyword>
<dbReference type="CDD" id="cd07185">
    <property type="entry name" value="OmpA_C-like"/>
    <property type="match status" value="1"/>
</dbReference>
<dbReference type="EMBL" id="SACQ01000001">
    <property type="protein sequence ID" value="RVU32360.1"/>
    <property type="molecule type" value="Genomic_DNA"/>
</dbReference>
<evidence type="ECO:0000259" key="11">
    <source>
        <dbReference type="PROSITE" id="PS51123"/>
    </source>
</evidence>
<dbReference type="Proteomes" id="UP000282818">
    <property type="component" value="Unassembled WGS sequence"/>
</dbReference>
<dbReference type="HAMAP" id="MF_02204">
    <property type="entry name" value="Pal"/>
    <property type="match status" value="1"/>
</dbReference>
<dbReference type="PRINTS" id="PR01021">
    <property type="entry name" value="OMPADOMAIN"/>
</dbReference>
<comment type="function">
    <text evidence="8">Part of the Tol-Pal system, which plays a role in outer membrane invagination during cell division and is important for maintaining outer membrane integrity.</text>
</comment>
<evidence type="ECO:0000256" key="3">
    <source>
        <dbReference type="ARBA" id="ARBA00023136"/>
    </source>
</evidence>
<dbReference type="PROSITE" id="PS51123">
    <property type="entry name" value="OMPA_2"/>
    <property type="match status" value="1"/>
</dbReference>
<gene>
    <name evidence="8 12" type="primary">pal</name>
    <name evidence="12" type="ORF">EOE65_01535</name>
</gene>
<evidence type="ECO:0000256" key="1">
    <source>
        <dbReference type="ARBA" id="ARBA00022618"/>
    </source>
</evidence>
<dbReference type="PROSITE" id="PS01068">
    <property type="entry name" value="OMPA_1"/>
    <property type="match status" value="1"/>
</dbReference>
<protein>
    <recommendedName>
        <fullName evidence="8">Peptidoglycan-associated lipoprotein</fullName>
        <shortName evidence="8">PAL</shortName>
    </recommendedName>
</protein>
<feature type="compositionally biased region" description="Gly residues" evidence="9">
    <location>
        <begin position="37"/>
        <end position="47"/>
    </location>
</feature>
<dbReference type="NCBIfam" id="TIGR02802">
    <property type="entry name" value="Pal_lipo"/>
    <property type="match status" value="1"/>
</dbReference>
<dbReference type="InterPro" id="IPR014169">
    <property type="entry name" value="Pal_lipo_C"/>
</dbReference>
<evidence type="ECO:0000256" key="10">
    <source>
        <dbReference type="SAM" id="SignalP"/>
    </source>
</evidence>
<organism evidence="12 13">
    <name type="scientific">Neptunomonas marina</name>
    <dbReference type="NCBI Taxonomy" id="1815562"/>
    <lineage>
        <taxon>Bacteria</taxon>
        <taxon>Pseudomonadati</taxon>
        <taxon>Pseudomonadota</taxon>
        <taxon>Gammaproteobacteria</taxon>
        <taxon>Oceanospirillales</taxon>
        <taxon>Oceanospirillaceae</taxon>
        <taxon>Neptunomonas</taxon>
    </lineage>
</organism>
<comment type="subcellular location">
    <subcellularLocation>
        <location evidence="8">Cell outer membrane</location>
        <topology evidence="8">Lipid-anchor</topology>
    </subcellularLocation>
</comment>
<proteinExistence type="inferred from homology"/>
<dbReference type="AlphaFoldDB" id="A0A437QCT5"/>
<dbReference type="InterPro" id="IPR036737">
    <property type="entry name" value="OmpA-like_sf"/>
</dbReference>
<dbReference type="GO" id="GO:0009279">
    <property type="term" value="C:cell outer membrane"/>
    <property type="evidence" value="ECO:0007669"/>
    <property type="project" value="UniProtKB-SubCell"/>
</dbReference>
<feature type="region of interest" description="Disordered" evidence="9">
    <location>
        <begin position="27"/>
        <end position="47"/>
    </location>
</feature>
<keyword evidence="3 8" id="KW-0472">Membrane</keyword>
<evidence type="ECO:0000256" key="2">
    <source>
        <dbReference type="ARBA" id="ARBA00022729"/>
    </source>
</evidence>